<dbReference type="InterPro" id="IPR023173">
    <property type="entry name" value="NADPH_Cyt_P450_Rdtase_alpha"/>
</dbReference>
<dbReference type="FunFam" id="3.40.50.80:FF:000001">
    <property type="entry name" value="NADPH--cytochrome P450 reductase 1"/>
    <property type="match status" value="1"/>
</dbReference>
<dbReference type="GO" id="GO:0004783">
    <property type="term" value="F:sulfite reductase (NADPH) activity"/>
    <property type="evidence" value="ECO:0007669"/>
    <property type="project" value="UniProtKB-EC"/>
</dbReference>
<dbReference type="InterPro" id="IPR039261">
    <property type="entry name" value="FNR_nucleotide-bd"/>
</dbReference>
<dbReference type="PIRSF" id="PIRSF000207">
    <property type="entry name" value="SiR-FP_CysJ"/>
    <property type="match status" value="1"/>
</dbReference>
<dbReference type="InterPro" id="IPR010199">
    <property type="entry name" value="CysJ"/>
</dbReference>
<dbReference type="SUPFAM" id="SSF52343">
    <property type="entry name" value="Ferredoxin reductase-like, C-terminal NADP-linked domain"/>
    <property type="match status" value="1"/>
</dbReference>
<keyword evidence="1 11" id="KW-0813">Transport</keyword>
<proteinExistence type="predicted"/>
<evidence type="ECO:0000256" key="2">
    <source>
        <dbReference type="ARBA" id="ARBA00022605"/>
    </source>
</evidence>
<feature type="binding site" evidence="12">
    <location>
        <position position="600"/>
    </location>
    <ligand>
        <name>FAD</name>
        <dbReference type="ChEBI" id="CHEBI:57692"/>
    </ligand>
</feature>
<evidence type="ECO:0000256" key="3">
    <source>
        <dbReference type="ARBA" id="ARBA00022630"/>
    </source>
</evidence>
<feature type="binding site" evidence="12">
    <location>
        <begin position="520"/>
        <end position="521"/>
    </location>
    <ligand>
        <name>NADP(+)</name>
        <dbReference type="ChEBI" id="CHEBI:58349"/>
    </ligand>
</feature>
<dbReference type="Gene3D" id="1.20.990.10">
    <property type="entry name" value="NADPH-cytochrome p450 Reductase, Chain A, domain 3"/>
    <property type="match status" value="1"/>
</dbReference>
<organism evidence="13 14">
    <name type="scientific">Zobellella denitrificans</name>
    <dbReference type="NCBI Taxonomy" id="347534"/>
    <lineage>
        <taxon>Bacteria</taxon>
        <taxon>Pseudomonadati</taxon>
        <taxon>Pseudomonadota</taxon>
        <taxon>Gammaproteobacteria</taxon>
        <taxon>Aeromonadales</taxon>
        <taxon>Aeromonadaceae</taxon>
        <taxon>Zobellella</taxon>
    </lineage>
</organism>
<evidence type="ECO:0000256" key="7">
    <source>
        <dbReference type="ARBA" id="ARBA00022982"/>
    </source>
</evidence>
<keyword evidence="4 11" id="KW-0288">FMN</keyword>
<dbReference type="SUPFAM" id="SSF63380">
    <property type="entry name" value="Riboflavin synthase domain-like"/>
    <property type="match status" value="1"/>
</dbReference>
<feature type="binding site" evidence="12">
    <location>
        <begin position="71"/>
        <end position="76"/>
    </location>
    <ligand>
        <name>FMN</name>
        <dbReference type="ChEBI" id="CHEBI:58210"/>
    </ligand>
</feature>
<keyword evidence="5 11" id="KW-0274">FAD</keyword>
<dbReference type="GO" id="GO:0019344">
    <property type="term" value="P:cysteine biosynthetic process"/>
    <property type="evidence" value="ECO:0007669"/>
    <property type="project" value="UniProtKB-KW"/>
</dbReference>
<feature type="binding site" evidence="12">
    <location>
        <position position="357"/>
    </location>
    <ligand>
        <name>FAD</name>
        <dbReference type="ChEBI" id="CHEBI:57692"/>
    </ligand>
</feature>
<feature type="binding site" evidence="12">
    <location>
        <begin position="420"/>
        <end position="423"/>
    </location>
    <ligand>
        <name>FAD</name>
        <dbReference type="ChEBI" id="CHEBI:57692"/>
    </ligand>
</feature>
<evidence type="ECO:0000256" key="6">
    <source>
        <dbReference type="ARBA" id="ARBA00022857"/>
    </source>
</evidence>
<dbReference type="AlphaFoldDB" id="A0A231MZL6"/>
<evidence type="ECO:0000256" key="9">
    <source>
        <dbReference type="ARBA" id="ARBA00023192"/>
    </source>
</evidence>
<dbReference type="InterPro" id="IPR017938">
    <property type="entry name" value="Riboflavin_synthase-like_b-brl"/>
</dbReference>
<dbReference type="PRINTS" id="PR00369">
    <property type="entry name" value="FLAVODOXIN"/>
</dbReference>
<evidence type="ECO:0000313" key="14">
    <source>
        <dbReference type="Proteomes" id="UP000217763"/>
    </source>
</evidence>
<keyword evidence="7 11" id="KW-0249">Electron transport</keyword>
<dbReference type="InterPro" id="IPR003097">
    <property type="entry name" value="CysJ-like_FAD-binding"/>
</dbReference>
<keyword evidence="9 11" id="KW-0198">Cysteine biosynthesis</keyword>
<dbReference type="SUPFAM" id="SSF52218">
    <property type="entry name" value="Flavoproteins"/>
    <property type="match status" value="1"/>
</dbReference>
<dbReference type="Gene3D" id="2.40.30.10">
    <property type="entry name" value="Translation factors"/>
    <property type="match status" value="1"/>
</dbReference>
<dbReference type="Pfam" id="PF00667">
    <property type="entry name" value="FAD_binding_1"/>
    <property type="match status" value="1"/>
</dbReference>
<dbReference type="GO" id="GO:0050660">
    <property type="term" value="F:flavin adenine dinucleotide binding"/>
    <property type="evidence" value="ECO:0007669"/>
    <property type="project" value="InterPro"/>
</dbReference>
<dbReference type="InterPro" id="IPR001709">
    <property type="entry name" value="Flavoprot_Pyr_Nucl_cyt_Rdtase"/>
</dbReference>
<dbReference type="CDD" id="cd06199">
    <property type="entry name" value="SiR"/>
    <property type="match status" value="1"/>
</dbReference>
<name>A0A231MZL6_9GAMM</name>
<keyword evidence="3 11" id="KW-0285">Flavoprotein</keyword>
<dbReference type="PROSITE" id="PS50902">
    <property type="entry name" value="FLAVODOXIN_LIKE"/>
    <property type="match status" value="1"/>
</dbReference>
<accession>A0A231MZL6</accession>
<feature type="binding site" evidence="12">
    <location>
        <begin position="387"/>
        <end position="390"/>
    </location>
    <ligand>
        <name>FAD</name>
        <dbReference type="ChEBI" id="CHEBI:57692"/>
    </ligand>
</feature>
<evidence type="ECO:0000256" key="4">
    <source>
        <dbReference type="ARBA" id="ARBA00022643"/>
    </source>
</evidence>
<dbReference type="NCBIfam" id="TIGR01931">
    <property type="entry name" value="cysJ"/>
    <property type="match status" value="1"/>
</dbReference>
<evidence type="ECO:0000313" key="13">
    <source>
        <dbReference type="EMBL" id="ATG72644.1"/>
    </source>
</evidence>
<evidence type="ECO:0000256" key="11">
    <source>
        <dbReference type="PIRNR" id="PIRNR000207"/>
    </source>
</evidence>
<feature type="binding site" evidence="12">
    <location>
        <position position="411"/>
    </location>
    <ligand>
        <name>FAD</name>
        <dbReference type="ChEBI" id="CHEBI:57692"/>
    </ligand>
</feature>
<dbReference type="RefSeq" id="WP_094039534.1">
    <property type="nucleotide sequence ID" value="NZ_CP012621.1"/>
</dbReference>
<reference evidence="14" key="1">
    <citation type="submission" date="2015-09" db="EMBL/GenBank/DDBJ databases">
        <authorList>
            <person name="Shao Z."/>
            <person name="Wang L."/>
        </authorList>
    </citation>
    <scope>NUCLEOTIDE SEQUENCE [LARGE SCALE GENOMIC DNA]</scope>
    <source>
        <strain evidence="14">F13-1</strain>
    </source>
</reference>
<evidence type="ECO:0000256" key="8">
    <source>
        <dbReference type="ARBA" id="ARBA00023002"/>
    </source>
</evidence>
<keyword evidence="2 11" id="KW-0028">Amino-acid biosynthesis</keyword>
<dbReference type="PRINTS" id="PR00371">
    <property type="entry name" value="FPNCR"/>
</dbReference>
<dbReference type="Proteomes" id="UP000217763">
    <property type="component" value="Chromosome"/>
</dbReference>
<sequence>MLLKELAAAASPLNEQQVHKLTQVAAELSATQLAWVSGYFYGISQQAQGLPVAVPAAAAQPAGKVTILYASQTGNAKGVAEALKAQADAAGVAAELFNVADYKVKQLKKETHVLIVTSTNGEGEPPDDAIEFHKQLKGGKVGKLEGLHYGVLALGDSSYEFFCQTGKDFDDYLAKAGATRLLERIDCDVDYEGAAEGWSKSALGLLKDALQVEAANHAAPVVSLTQGAASLYSKKHPFAAELVTNQKITGRDSDKDIRHIEISLEGSGLTYQPGDALGVWFSNDEALVDALLAQVGVAADAKVKVDDELLSIREALIHHYELTQGYAGFVQAYAELSGAKKLQKLAQDKAALREYCASHQILDIVREKKTRLTAEQLQGALRRLTPRLYSIASAQAEVEEEVHLTVGVVRYDNKGEPRAGGASSFLADRLAEGGQVRVFVEHNDNFRLPADDSTPVIMVGPGTGIAPFRAFMQEREARDAEGKNWLFFGNPHFTQDFLYQLEWQRYVKSGLLSRISLAFSRDQADKVYVQHKLRQQGAEVYAWLEQGAHFYVCGDANKMAKDVHEALIELVAEHGNKSREQAEEYVDALRSAKRYQRDVY</sequence>
<dbReference type="InterPro" id="IPR029039">
    <property type="entry name" value="Flavoprotein-like_sf"/>
</dbReference>
<gene>
    <name evidence="13" type="ORF">AN401_01295</name>
</gene>
<feature type="binding site" evidence="12">
    <location>
        <position position="562"/>
    </location>
    <ligand>
        <name>NADP(+)</name>
        <dbReference type="ChEBI" id="CHEBI:58349"/>
    </ligand>
</feature>
<dbReference type="KEGG" id="zdf:AN401_01295"/>
<dbReference type="GO" id="GO:0010181">
    <property type="term" value="F:FMN binding"/>
    <property type="evidence" value="ECO:0007669"/>
    <property type="project" value="InterPro"/>
</dbReference>
<feature type="binding site" evidence="12">
    <location>
        <begin position="526"/>
        <end position="530"/>
    </location>
    <ligand>
        <name>NADP(+)</name>
        <dbReference type="ChEBI" id="CHEBI:58349"/>
    </ligand>
</feature>
<dbReference type="Pfam" id="PF00258">
    <property type="entry name" value="Flavodoxin_1"/>
    <property type="match status" value="1"/>
</dbReference>
<comment type="pathway">
    <text evidence="11">Sulfur metabolism; hydrogen sulfide biosynthesis; hydrogen sulfide from sulfite (NADPH route): step 1/1.</text>
</comment>
<evidence type="ECO:0000256" key="5">
    <source>
        <dbReference type="ARBA" id="ARBA00022827"/>
    </source>
</evidence>
<comment type="function">
    <text evidence="11">Component of the sulfite reductase complex that catalyzes the 6-electron reduction of sulfite to sulfide. This is one of several activities required for the biosynthesis of L-cysteine from sulfate. The flavoprotein component catalyzes the electron flow from NADPH -&gt; FAD -&gt; FMN to the hemoprotein component.</text>
</comment>
<dbReference type="EC" id="1.8.1.2" evidence="11"/>
<evidence type="ECO:0000256" key="12">
    <source>
        <dbReference type="PIRSR" id="PIRSR000207-1"/>
    </source>
</evidence>
<evidence type="ECO:0000256" key="10">
    <source>
        <dbReference type="ARBA" id="ARBA00052219"/>
    </source>
</evidence>
<dbReference type="UniPathway" id="UPA00140">
    <property type="reaction ID" value="UER00207"/>
</dbReference>
<comment type="cofactor">
    <cofactor evidence="11 12">
        <name>FMN</name>
        <dbReference type="ChEBI" id="CHEBI:58210"/>
    </cofactor>
    <text evidence="11 12">Binds 1 FMN per subunit.</text>
</comment>
<dbReference type="PROSITE" id="PS51384">
    <property type="entry name" value="FAD_FR"/>
    <property type="match status" value="1"/>
</dbReference>
<feature type="binding site" evidence="12">
    <location>
        <begin position="154"/>
        <end position="163"/>
    </location>
    <ligand>
        <name>FMN</name>
        <dbReference type="ChEBI" id="CHEBI:58210"/>
    </ligand>
</feature>
<protein>
    <recommendedName>
        <fullName evidence="11">Sulfite reductase [NADPH] flavoprotein alpha-component</fullName>
        <shortName evidence="11">SiR-FP</shortName>
        <ecNumber evidence="11">1.8.1.2</ecNumber>
    </recommendedName>
</protein>
<keyword evidence="14" id="KW-1185">Reference proteome</keyword>
<comment type="cofactor">
    <cofactor evidence="11 12">
        <name>FAD</name>
        <dbReference type="ChEBI" id="CHEBI:57692"/>
    </cofactor>
    <text evidence="11 12">Binds 1 FAD per subunit.</text>
</comment>
<feature type="binding site" evidence="12">
    <location>
        <position position="323"/>
    </location>
    <ligand>
        <name>FAD</name>
        <dbReference type="ChEBI" id="CHEBI:57692"/>
    </ligand>
</feature>
<comment type="subunit">
    <text evidence="11">Alpha(8)-beta(8). The alpha component is a flavoprotein, the beta component is a hemoprotein.</text>
</comment>
<feature type="binding site" evidence="12">
    <location>
        <begin position="405"/>
        <end position="407"/>
    </location>
    <ligand>
        <name>FAD</name>
        <dbReference type="ChEBI" id="CHEBI:57692"/>
    </ligand>
</feature>
<feature type="binding site" evidence="12">
    <location>
        <begin position="118"/>
        <end position="121"/>
    </location>
    <ligand>
        <name>FMN</name>
        <dbReference type="ChEBI" id="CHEBI:58210"/>
    </ligand>
</feature>
<dbReference type="GO" id="GO:0005829">
    <property type="term" value="C:cytosol"/>
    <property type="evidence" value="ECO:0007669"/>
    <property type="project" value="TreeGrafter"/>
</dbReference>
<dbReference type="OrthoDB" id="9816402at2"/>
<dbReference type="Gene3D" id="3.40.50.80">
    <property type="entry name" value="Nucleotide-binding domain of ferredoxin-NADP reductase (FNR) module"/>
    <property type="match status" value="1"/>
</dbReference>
<dbReference type="Pfam" id="PF00175">
    <property type="entry name" value="NAD_binding_1"/>
    <property type="match status" value="1"/>
</dbReference>
<dbReference type="PANTHER" id="PTHR19384:SF128">
    <property type="entry name" value="NADPH OXIDOREDUCTASE A"/>
    <property type="match status" value="1"/>
</dbReference>
<dbReference type="Gene3D" id="3.40.50.360">
    <property type="match status" value="1"/>
</dbReference>
<keyword evidence="8 11" id="KW-0560">Oxidoreductase</keyword>
<dbReference type="EMBL" id="CP012621">
    <property type="protein sequence ID" value="ATG72644.1"/>
    <property type="molecule type" value="Genomic_DNA"/>
</dbReference>
<dbReference type="InterPro" id="IPR008254">
    <property type="entry name" value="Flavodoxin/NO_synth"/>
</dbReference>
<dbReference type="InterPro" id="IPR017927">
    <property type="entry name" value="FAD-bd_FR_type"/>
</dbReference>
<dbReference type="InterPro" id="IPR001433">
    <property type="entry name" value="OxRdtase_FAD/NAD-bd"/>
</dbReference>
<dbReference type="InterPro" id="IPR001094">
    <property type="entry name" value="Flavdoxin-like"/>
</dbReference>
<dbReference type="PANTHER" id="PTHR19384">
    <property type="entry name" value="NITRIC OXIDE SYNTHASE-RELATED"/>
    <property type="match status" value="1"/>
</dbReference>
<comment type="catalytic activity">
    <reaction evidence="10 11">
        <text>hydrogen sulfide + 3 NADP(+) + 3 H2O = sulfite + 3 NADPH + 4 H(+)</text>
        <dbReference type="Rhea" id="RHEA:13801"/>
        <dbReference type="ChEBI" id="CHEBI:15377"/>
        <dbReference type="ChEBI" id="CHEBI:15378"/>
        <dbReference type="ChEBI" id="CHEBI:17359"/>
        <dbReference type="ChEBI" id="CHEBI:29919"/>
        <dbReference type="ChEBI" id="CHEBI:57783"/>
        <dbReference type="ChEBI" id="CHEBI:58349"/>
        <dbReference type="EC" id="1.8.1.2"/>
    </reaction>
</comment>
<keyword evidence="6 11" id="KW-0521">NADP</keyword>
<dbReference type="GO" id="GO:0070814">
    <property type="term" value="P:hydrogen sulfide biosynthetic process"/>
    <property type="evidence" value="ECO:0007669"/>
    <property type="project" value="UniProtKB-UniPathway"/>
</dbReference>
<evidence type="ECO:0000256" key="1">
    <source>
        <dbReference type="ARBA" id="ARBA00022448"/>
    </source>
</evidence>